<feature type="region of interest" description="Disordered" evidence="1">
    <location>
        <begin position="1"/>
        <end position="34"/>
    </location>
</feature>
<sequence length="197" mass="22767">GHPNTNTNSHSTQRHNNNNSGELSRRGSNSYSRQSSGLNVMIDFLSDVDDHINTFTILKNEDDKKHEQSHATTSKSLPFISTHAPFFFKFAQLQFTKKKGVIFDNQNLLLYCPPEKSYEQMNTLFLDVLSEAKITRANGRVSSWPQCIAQLETGRVSRVIEYKNDKPLKKTGQIHQWKIMTKKFYHNFRIIITAKFK</sequence>
<organism evidence="2 3">
    <name type="scientific">Reticulomyxa filosa</name>
    <dbReference type="NCBI Taxonomy" id="46433"/>
    <lineage>
        <taxon>Eukaryota</taxon>
        <taxon>Sar</taxon>
        <taxon>Rhizaria</taxon>
        <taxon>Retaria</taxon>
        <taxon>Foraminifera</taxon>
        <taxon>Monothalamids</taxon>
        <taxon>Reticulomyxidae</taxon>
        <taxon>Reticulomyxa</taxon>
    </lineage>
</organism>
<comment type="caution">
    <text evidence="2">The sequence shown here is derived from an EMBL/GenBank/DDBJ whole genome shotgun (WGS) entry which is preliminary data.</text>
</comment>
<protein>
    <submittedName>
        <fullName evidence="2">Uncharacterized protein</fullName>
    </submittedName>
</protein>
<evidence type="ECO:0000256" key="1">
    <source>
        <dbReference type="SAM" id="MobiDB-lite"/>
    </source>
</evidence>
<reference evidence="2 3" key="1">
    <citation type="journal article" date="2013" name="Curr. Biol.">
        <title>The Genome of the Foraminiferan Reticulomyxa filosa.</title>
        <authorList>
            <person name="Glockner G."/>
            <person name="Hulsmann N."/>
            <person name="Schleicher M."/>
            <person name="Noegel A.A."/>
            <person name="Eichinger L."/>
            <person name="Gallinger C."/>
            <person name="Pawlowski J."/>
            <person name="Sierra R."/>
            <person name="Euteneuer U."/>
            <person name="Pillet L."/>
            <person name="Moustafa A."/>
            <person name="Platzer M."/>
            <person name="Groth M."/>
            <person name="Szafranski K."/>
            <person name="Schliwa M."/>
        </authorList>
    </citation>
    <scope>NUCLEOTIDE SEQUENCE [LARGE SCALE GENOMIC DNA]</scope>
</reference>
<feature type="non-terminal residue" evidence="2">
    <location>
        <position position="1"/>
    </location>
</feature>
<dbReference type="Proteomes" id="UP000023152">
    <property type="component" value="Unassembled WGS sequence"/>
</dbReference>
<accession>X6M148</accession>
<gene>
    <name evidence="2" type="ORF">RFI_30682</name>
</gene>
<dbReference type="EMBL" id="ASPP01026870">
    <property type="protein sequence ID" value="ETO06710.1"/>
    <property type="molecule type" value="Genomic_DNA"/>
</dbReference>
<proteinExistence type="predicted"/>
<dbReference type="AlphaFoldDB" id="X6M148"/>
<evidence type="ECO:0000313" key="2">
    <source>
        <dbReference type="EMBL" id="ETO06710.1"/>
    </source>
</evidence>
<name>X6M148_RETFI</name>
<keyword evidence="3" id="KW-1185">Reference proteome</keyword>
<evidence type="ECO:0000313" key="3">
    <source>
        <dbReference type="Proteomes" id="UP000023152"/>
    </source>
</evidence>